<dbReference type="Proteomes" id="UP000214880">
    <property type="component" value="Unassembled WGS sequence"/>
</dbReference>
<dbReference type="Pfam" id="PF01968">
    <property type="entry name" value="Hydantoinase_A"/>
    <property type="match status" value="1"/>
</dbReference>
<dbReference type="InterPro" id="IPR002821">
    <property type="entry name" value="Hydantoinase_A"/>
</dbReference>
<dbReference type="RefSeq" id="WP_092075080.1">
    <property type="nucleotide sequence ID" value="NZ_FNHB01000017.1"/>
</dbReference>
<gene>
    <name evidence="3" type="ORF">SAMN04488502_11737</name>
</gene>
<keyword evidence="4" id="KW-1185">Reference proteome</keyword>
<evidence type="ECO:0000313" key="3">
    <source>
        <dbReference type="EMBL" id="SDN31273.1"/>
    </source>
</evidence>
<dbReference type="EMBL" id="FNHB01000017">
    <property type="protein sequence ID" value="SDN31273.1"/>
    <property type="molecule type" value="Genomic_DNA"/>
</dbReference>
<protein>
    <submittedName>
        <fullName evidence="3">N-methylhydantoinase A/oxoprolinase/acetone carboxylase, beta subunit</fullName>
    </submittedName>
</protein>
<dbReference type="GO" id="GO:0005829">
    <property type="term" value="C:cytosol"/>
    <property type="evidence" value="ECO:0007669"/>
    <property type="project" value="TreeGrafter"/>
</dbReference>
<dbReference type="GO" id="GO:0006749">
    <property type="term" value="P:glutathione metabolic process"/>
    <property type="evidence" value="ECO:0007669"/>
    <property type="project" value="TreeGrafter"/>
</dbReference>
<organism evidence="3 4">
    <name type="scientific">Dendrosporobacter quercicolus</name>
    <dbReference type="NCBI Taxonomy" id="146817"/>
    <lineage>
        <taxon>Bacteria</taxon>
        <taxon>Bacillati</taxon>
        <taxon>Bacillota</taxon>
        <taxon>Negativicutes</taxon>
        <taxon>Selenomonadales</taxon>
        <taxon>Sporomusaceae</taxon>
        <taxon>Dendrosporobacter</taxon>
    </lineage>
</organism>
<feature type="domain" description="Hydantoinase A/oxoprolinase" evidence="1">
    <location>
        <begin position="177"/>
        <end position="456"/>
    </location>
</feature>
<dbReference type="GO" id="GO:0017168">
    <property type="term" value="F:5-oxoprolinase (ATP-hydrolyzing) activity"/>
    <property type="evidence" value="ECO:0007669"/>
    <property type="project" value="TreeGrafter"/>
</dbReference>
<dbReference type="InterPro" id="IPR043129">
    <property type="entry name" value="ATPase_NBD"/>
</dbReference>
<feature type="domain" description="Hydantoinase/oxoprolinase N-terminal" evidence="2">
    <location>
        <begin position="3"/>
        <end position="155"/>
    </location>
</feature>
<dbReference type="InterPro" id="IPR045079">
    <property type="entry name" value="Oxoprolinase-like"/>
</dbReference>
<dbReference type="PANTHER" id="PTHR11365:SF2">
    <property type="entry name" value="5-OXOPROLINASE"/>
    <property type="match status" value="1"/>
</dbReference>
<reference evidence="3 4" key="1">
    <citation type="submission" date="2016-10" db="EMBL/GenBank/DDBJ databases">
        <authorList>
            <person name="de Groot N.N."/>
        </authorList>
    </citation>
    <scope>NUCLEOTIDE SEQUENCE [LARGE SCALE GENOMIC DNA]</scope>
    <source>
        <strain evidence="3 4">DSM 1736</strain>
    </source>
</reference>
<evidence type="ECO:0000259" key="2">
    <source>
        <dbReference type="Pfam" id="PF05378"/>
    </source>
</evidence>
<evidence type="ECO:0000313" key="4">
    <source>
        <dbReference type="Proteomes" id="UP000214880"/>
    </source>
</evidence>
<accession>A0A1H0AE49</accession>
<dbReference type="SUPFAM" id="SSF53067">
    <property type="entry name" value="Actin-like ATPase domain"/>
    <property type="match status" value="1"/>
</dbReference>
<dbReference type="InterPro" id="IPR008040">
    <property type="entry name" value="Hydant_A_N"/>
</dbReference>
<dbReference type="Pfam" id="PF05378">
    <property type="entry name" value="Hydant_A_N"/>
    <property type="match status" value="1"/>
</dbReference>
<sequence>MLLGLDVGGTFSDAVVIDGGKVMQYAKTPTTRKQLLTCVVGAIDQVLAGLKPEDITRVALSTTIVTNAIVADEIESAALVILPGPGVDIAGLLPVTPVVLPGYIDHRGREAAAVLRRELAAAGGRLSGYDLFAVSGKFSVRNPGHELQTAAWLRQDFKPRHITTGAELSGELNFWRRTNSAYYNAAVWPCFNEFLRSVEAALRQRGIKAPVYILKADGGTLPLAAAGRSPVEAIFTGPAASVLGVMALARPNVPAVSLDIGGTTTDIALWEHGLPVFSRKGAAVNGYPTAVRAFKLSSVGVGGDSHVRWDGDQLAIGPKRLGRAMALGGPEPTLSDALIVAGLAGFGDRQLAGQAMRRLGGDKLELRAMARLVVDQAVQQICRGIGRLIADWSAEPVYRVEDIVQHDVFKPELLIGVGGAAGGLTAAIADQMKIPFTVPAGSPVVNAAGAAVARPTLAATLRADTAAGSYTVAESGVTAPIPTGRFGLKEARGLTGQYLRERAAKAGIAVEASEIVAEEEFNIVRGFRTAGKILTCKIQIKPGVLTAVSGFSREVWQDG</sequence>
<dbReference type="PANTHER" id="PTHR11365">
    <property type="entry name" value="5-OXOPROLINASE RELATED"/>
    <property type="match status" value="1"/>
</dbReference>
<dbReference type="STRING" id="146817.SAMN04488502_11737"/>
<dbReference type="AlphaFoldDB" id="A0A1H0AE49"/>
<evidence type="ECO:0000259" key="1">
    <source>
        <dbReference type="Pfam" id="PF01968"/>
    </source>
</evidence>
<proteinExistence type="predicted"/>
<dbReference type="OrthoDB" id="9768323at2"/>
<name>A0A1H0AE49_9FIRM</name>